<sequence>MIRAAPSTGCSAKPSVWMLEPRKIGMVGVSEPVLRNATARQGGVPRVLSNPAT</sequence>
<comment type="caution">
    <text evidence="1">The sequence shown here is derived from an EMBL/GenBank/DDBJ whole genome shotgun (WGS) entry which is preliminary data.</text>
</comment>
<evidence type="ECO:0000313" key="2">
    <source>
        <dbReference type="Proteomes" id="UP001244207"/>
    </source>
</evidence>
<dbReference type="GeneID" id="85393722"/>
<proteinExistence type="predicted"/>
<accession>A0AAD8U926</accession>
<dbReference type="Proteomes" id="UP001244207">
    <property type="component" value="Unassembled WGS sequence"/>
</dbReference>
<evidence type="ECO:0000313" key="1">
    <source>
        <dbReference type="EMBL" id="KAK1702747.1"/>
    </source>
</evidence>
<protein>
    <submittedName>
        <fullName evidence="1">Uncharacterized protein</fullName>
    </submittedName>
</protein>
<keyword evidence="2" id="KW-1185">Reference proteome</keyword>
<organism evidence="1 2">
    <name type="scientific">Glomerella acutata</name>
    <name type="common">Colletotrichum acutatum</name>
    <dbReference type="NCBI Taxonomy" id="27357"/>
    <lineage>
        <taxon>Eukaryota</taxon>
        <taxon>Fungi</taxon>
        <taxon>Dikarya</taxon>
        <taxon>Ascomycota</taxon>
        <taxon>Pezizomycotina</taxon>
        <taxon>Sordariomycetes</taxon>
        <taxon>Hypocreomycetidae</taxon>
        <taxon>Glomerellales</taxon>
        <taxon>Glomerellaceae</taxon>
        <taxon>Colletotrichum</taxon>
        <taxon>Colletotrichum acutatum species complex</taxon>
    </lineage>
</organism>
<dbReference type="EMBL" id="JAHMHS010000301">
    <property type="protein sequence ID" value="KAK1702747.1"/>
    <property type="molecule type" value="Genomic_DNA"/>
</dbReference>
<name>A0AAD8U926_GLOAC</name>
<gene>
    <name evidence="1" type="ORF">BDZ83DRAFT_645188</name>
</gene>
<feature type="non-terminal residue" evidence="1">
    <location>
        <position position="53"/>
    </location>
</feature>
<reference evidence="1" key="1">
    <citation type="submission" date="2021-12" db="EMBL/GenBank/DDBJ databases">
        <title>Comparative genomics, transcriptomics and evolutionary studies reveal genomic signatures of adaptation to plant cell wall in hemibiotrophic fungi.</title>
        <authorList>
            <consortium name="DOE Joint Genome Institute"/>
            <person name="Baroncelli R."/>
            <person name="Diaz J.F."/>
            <person name="Benocci T."/>
            <person name="Peng M."/>
            <person name="Battaglia E."/>
            <person name="Haridas S."/>
            <person name="Andreopoulos W."/>
            <person name="Labutti K."/>
            <person name="Pangilinan J."/>
            <person name="Floch G.L."/>
            <person name="Makela M.R."/>
            <person name="Henrissat B."/>
            <person name="Grigoriev I.V."/>
            <person name="Crouch J.A."/>
            <person name="De Vries R.P."/>
            <person name="Sukno S.A."/>
            <person name="Thon M.R."/>
        </authorList>
    </citation>
    <scope>NUCLEOTIDE SEQUENCE</scope>
    <source>
        <strain evidence="1">CBS 112980</strain>
    </source>
</reference>
<dbReference type="AlphaFoldDB" id="A0AAD8U926"/>
<dbReference type="RefSeq" id="XP_060357185.1">
    <property type="nucleotide sequence ID" value="XM_060509823.1"/>
</dbReference>